<dbReference type="AlphaFoldDB" id="A0A7Y9ZFN2"/>
<proteinExistence type="predicted"/>
<dbReference type="Proteomes" id="UP000562045">
    <property type="component" value="Unassembled WGS sequence"/>
</dbReference>
<dbReference type="InterPro" id="IPR004556">
    <property type="entry name" value="HemK-like"/>
</dbReference>
<dbReference type="Pfam" id="PF05175">
    <property type="entry name" value="MTS"/>
    <property type="match status" value="1"/>
</dbReference>
<dbReference type="Gene3D" id="3.40.50.150">
    <property type="entry name" value="Vaccinia Virus protein VP39"/>
    <property type="match status" value="1"/>
</dbReference>
<dbReference type="InterPro" id="IPR007848">
    <property type="entry name" value="Small_mtfrase_dom"/>
</dbReference>
<evidence type="ECO:0000256" key="1">
    <source>
        <dbReference type="ARBA" id="ARBA00012771"/>
    </source>
</evidence>
<organism evidence="7 8">
    <name type="scientific">Nocardioides aromaticivorans</name>
    <dbReference type="NCBI Taxonomy" id="200618"/>
    <lineage>
        <taxon>Bacteria</taxon>
        <taxon>Bacillati</taxon>
        <taxon>Actinomycetota</taxon>
        <taxon>Actinomycetes</taxon>
        <taxon>Propionibacteriales</taxon>
        <taxon>Nocardioidaceae</taxon>
        <taxon>Nocardioides</taxon>
    </lineage>
</organism>
<keyword evidence="4" id="KW-0949">S-adenosyl-L-methionine</keyword>
<sequence>MPDLVARLRAAGCVFAEEEAALLVEAAPDAAALEELVRRRVGGEPLELVLGWVAFDGLRVAVDPEVFVPRQRTTWLVEVADATLTASAGDRPGVVVDLCCGSGAIGLALAHRRPGATLHATDDHPAAVACAARNLAQVGGTVHLGDLASPLPMDLRGRVDALLANVPYVPSAAVAAMPPESRDHEPRSTVDGGADGLDVLRRVAALAPEWLRPGGSMHSEVALAQVDAALVVLTDSGLLARVDQDEERDATVVSGTRR</sequence>
<dbReference type="EC" id="2.1.1.297" evidence="1"/>
<keyword evidence="3 7" id="KW-0808">Transferase</keyword>
<accession>A0A7Y9ZFN2</accession>
<evidence type="ECO:0000256" key="5">
    <source>
        <dbReference type="ARBA" id="ARBA00048391"/>
    </source>
</evidence>
<dbReference type="NCBIfam" id="TIGR00536">
    <property type="entry name" value="hemK_fam"/>
    <property type="match status" value="1"/>
</dbReference>
<evidence type="ECO:0000256" key="2">
    <source>
        <dbReference type="ARBA" id="ARBA00022603"/>
    </source>
</evidence>
<dbReference type="CDD" id="cd02440">
    <property type="entry name" value="AdoMet_MTases"/>
    <property type="match status" value="1"/>
</dbReference>
<dbReference type="RefSeq" id="WP_179648387.1">
    <property type="nucleotide sequence ID" value="NZ_JACBZM010000001.1"/>
</dbReference>
<reference evidence="7 8" key="1">
    <citation type="submission" date="2020-07" db="EMBL/GenBank/DDBJ databases">
        <title>Sequencing the genomes of 1000 actinobacteria strains.</title>
        <authorList>
            <person name="Klenk H.-P."/>
        </authorList>
    </citation>
    <scope>NUCLEOTIDE SEQUENCE [LARGE SCALE GENOMIC DNA]</scope>
    <source>
        <strain evidence="7 8">DSM 15131</strain>
    </source>
</reference>
<dbReference type="EMBL" id="JACBZM010000001">
    <property type="protein sequence ID" value="NYI44572.1"/>
    <property type="molecule type" value="Genomic_DNA"/>
</dbReference>
<evidence type="ECO:0000256" key="3">
    <source>
        <dbReference type="ARBA" id="ARBA00022679"/>
    </source>
</evidence>
<dbReference type="PANTHER" id="PTHR18895">
    <property type="entry name" value="HEMK METHYLTRANSFERASE"/>
    <property type="match status" value="1"/>
</dbReference>
<dbReference type="GO" id="GO:0102559">
    <property type="term" value="F:peptide chain release factor N(5)-glutamine methyltransferase activity"/>
    <property type="evidence" value="ECO:0007669"/>
    <property type="project" value="UniProtKB-EC"/>
</dbReference>
<name>A0A7Y9ZFN2_9ACTN</name>
<evidence type="ECO:0000313" key="8">
    <source>
        <dbReference type="Proteomes" id="UP000562045"/>
    </source>
</evidence>
<evidence type="ECO:0000313" key="7">
    <source>
        <dbReference type="EMBL" id="NYI44572.1"/>
    </source>
</evidence>
<dbReference type="PANTHER" id="PTHR18895:SF74">
    <property type="entry name" value="MTRF1L RELEASE FACTOR GLUTAMINE METHYLTRANSFERASE"/>
    <property type="match status" value="1"/>
</dbReference>
<dbReference type="InterPro" id="IPR050320">
    <property type="entry name" value="N5-glutamine_MTase"/>
</dbReference>
<protein>
    <recommendedName>
        <fullName evidence="1">peptide chain release factor N(5)-glutamine methyltransferase</fullName>
        <ecNumber evidence="1">2.1.1.297</ecNumber>
    </recommendedName>
</protein>
<dbReference type="GO" id="GO:0032259">
    <property type="term" value="P:methylation"/>
    <property type="evidence" value="ECO:0007669"/>
    <property type="project" value="UniProtKB-KW"/>
</dbReference>
<comment type="catalytic activity">
    <reaction evidence="5">
        <text>L-glutaminyl-[peptide chain release factor] + S-adenosyl-L-methionine = N(5)-methyl-L-glutaminyl-[peptide chain release factor] + S-adenosyl-L-homocysteine + H(+)</text>
        <dbReference type="Rhea" id="RHEA:42896"/>
        <dbReference type="Rhea" id="RHEA-COMP:10271"/>
        <dbReference type="Rhea" id="RHEA-COMP:10272"/>
        <dbReference type="ChEBI" id="CHEBI:15378"/>
        <dbReference type="ChEBI" id="CHEBI:30011"/>
        <dbReference type="ChEBI" id="CHEBI:57856"/>
        <dbReference type="ChEBI" id="CHEBI:59789"/>
        <dbReference type="ChEBI" id="CHEBI:61891"/>
        <dbReference type="EC" id="2.1.1.297"/>
    </reaction>
</comment>
<evidence type="ECO:0000256" key="4">
    <source>
        <dbReference type="ARBA" id="ARBA00022691"/>
    </source>
</evidence>
<dbReference type="InterPro" id="IPR022446">
    <property type="entry name" value="MeTrfrase_put"/>
</dbReference>
<evidence type="ECO:0000259" key="6">
    <source>
        <dbReference type="Pfam" id="PF05175"/>
    </source>
</evidence>
<comment type="caution">
    <text evidence="7">The sequence shown here is derived from an EMBL/GenBank/DDBJ whole genome shotgun (WGS) entry which is preliminary data.</text>
</comment>
<dbReference type="InterPro" id="IPR029063">
    <property type="entry name" value="SAM-dependent_MTases_sf"/>
</dbReference>
<dbReference type="NCBIfam" id="TIGR03704">
    <property type="entry name" value="PrmC_rel_meth"/>
    <property type="match status" value="1"/>
</dbReference>
<dbReference type="SUPFAM" id="SSF53335">
    <property type="entry name" value="S-adenosyl-L-methionine-dependent methyltransferases"/>
    <property type="match status" value="1"/>
</dbReference>
<keyword evidence="2 7" id="KW-0489">Methyltransferase</keyword>
<gene>
    <name evidence="7" type="ORF">BJ993_001652</name>
</gene>
<feature type="domain" description="Methyltransferase small" evidence="6">
    <location>
        <begin position="91"/>
        <end position="169"/>
    </location>
</feature>